<sequence>MPDASIDIVAGRVYVLGDDVNTDVHCSGKYLPGKDEAYIASRAFEGVSPGFAARYAKGGIIAAGRHFGINSSREQAVHILHRLGVAAIIAPSFGRQFFRNAINNGLLVVECDTSGLAEGDEVAIDTANGKFLVPSRGIHQALRPLPAQIRAILREGGLIPFLRKHPDWKIAQ</sequence>
<evidence type="ECO:0000313" key="5">
    <source>
        <dbReference type="Proteomes" id="UP001595848"/>
    </source>
</evidence>
<dbReference type="PANTHER" id="PTHR43345:SF2">
    <property type="entry name" value="3-ISOPROPYLMALATE DEHYDRATASE SMALL SUBUNIT 1"/>
    <property type="match status" value="1"/>
</dbReference>
<evidence type="ECO:0000256" key="1">
    <source>
        <dbReference type="ARBA" id="ARBA00009869"/>
    </source>
</evidence>
<organism evidence="4 5">
    <name type="scientific">Candidimonas humi</name>
    <dbReference type="NCBI Taxonomy" id="683355"/>
    <lineage>
        <taxon>Bacteria</taxon>
        <taxon>Pseudomonadati</taxon>
        <taxon>Pseudomonadota</taxon>
        <taxon>Betaproteobacteria</taxon>
        <taxon>Burkholderiales</taxon>
        <taxon>Alcaligenaceae</taxon>
        <taxon>Candidimonas</taxon>
    </lineage>
</organism>
<dbReference type="RefSeq" id="WP_217963703.1">
    <property type="nucleotide sequence ID" value="NZ_JAHTBN010000002.1"/>
</dbReference>
<comment type="similarity">
    <text evidence="1">Belongs to the LeuD family. LeuD type 2 subfamily.</text>
</comment>
<dbReference type="InterPro" id="IPR011827">
    <property type="entry name" value="LeuD_type2/HacB/DmdB"/>
</dbReference>
<dbReference type="EMBL" id="JBHSBV010000003">
    <property type="protein sequence ID" value="MFC4200941.1"/>
    <property type="molecule type" value="Genomic_DNA"/>
</dbReference>
<dbReference type="Pfam" id="PF00694">
    <property type="entry name" value="Aconitase_C"/>
    <property type="match status" value="1"/>
</dbReference>
<keyword evidence="5" id="KW-1185">Reference proteome</keyword>
<dbReference type="NCBIfam" id="TIGR02087">
    <property type="entry name" value="LEUD_arch"/>
    <property type="match status" value="1"/>
</dbReference>
<comment type="caution">
    <text evidence="4">The sequence shown here is derived from an EMBL/GenBank/DDBJ whole genome shotgun (WGS) entry which is preliminary data.</text>
</comment>
<feature type="domain" description="Aconitase A/isopropylmalate dehydratase small subunit swivel" evidence="3">
    <location>
        <begin position="60"/>
        <end position="112"/>
    </location>
</feature>
<evidence type="ECO:0000259" key="3">
    <source>
        <dbReference type="Pfam" id="PF00694"/>
    </source>
</evidence>
<protein>
    <submittedName>
        <fullName evidence="4">3-isopropylmalate dehydratase</fullName>
    </submittedName>
</protein>
<dbReference type="PANTHER" id="PTHR43345">
    <property type="entry name" value="3-ISOPROPYLMALATE DEHYDRATASE SMALL SUBUNIT 2-RELATED-RELATED"/>
    <property type="match status" value="1"/>
</dbReference>
<proteinExistence type="inferred from homology"/>
<dbReference type="InterPro" id="IPR000573">
    <property type="entry name" value="AconitaseA/IPMdHydase_ssu_swvl"/>
</dbReference>
<reference evidence="5" key="1">
    <citation type="journal article" date="2019" name="Int. J. Syst. Evol. Microbiol.">
        <title>The Global Catalogue of Microorganisms (GCM) 10K type strain sequencing project: providing services to taxonomists for standard genome sequencing and annotation.</title>
        <authorList>
            <consortium name="The Broad Institute Genomics Platform"/>
            <consortium name="The Broad Institute Genome Sequencing Center for Infectious Disease"/>
            <person name="Wu L."/>
            <person name="Ma J."/>
        </authorList>
    </citation>
    <scope>NUCLEOTIDE SEQUENCE [LARGE SCALE GENOMIC DNA]</scope>
    <source>
        <strain evidence="5">LMG 24813</strain>
    </source>
</reference>
<name>A0ABV8NYH3_9BURK</name>
<accession>A0ABV8NYH3</accession>
<gene>
    <name evidence="4" type="ORF">ACFOY1_08250</name>
</gene>
<dbReference type="InterPro" id="IPR050075">
    <property type="entry name" value="LeuD"/>
</dbReference>
<dbReference type="Proteomes" id="UP001595848">
    <property type="component" value="Unassembled WGS sequence"/>
</dbReference>
<keyword evidence="2" id="KW-0456">Lyase</keyword>
<evidence type="ECO:0000313" key="4">
    <source>
        <dbReference type="EMBL" id="MFC4200941.1"/>
    </source>
</evidence>
<evidence type="ECO:0000256" key="2">
    <source>
        <dbReference type="ARBA" id="ARBA00023239"/>
    </source>
</evidence>